<dbReference type="Proteomes" id="UP000029453">
    <property type="component" value="Unassembled WGS sequence"/>
</dbReference>
<accession>M9LAD4</accession>
<dbReference type="EMBL" id="BALG01000114">
    <property type="protein sequence ID" value="GAC42577.1"/>
    <property type="molecule type" value="Genomic_DNA"/>
</dbReference>
<evidence type="ECO:0000313" key="1">
    <source>
        <dbReference type="EMBL" id="GAC42577.1"/>
    </source>
</evidence>
<keyword evidence="2" id="KW-1185">Reference proteome</keyword>
<sequence length="61" mass="6885">MFKRFCEAAQKPIVQDSNDYGIRKEPTIWKVSLGGSKENPIKGIASTTIEFELEGILMVRL</sequence>
<reference evidence="1 2" key="1">
    <citation type="submission" date="2012-10" db="EMBL/GenBank/DDBJ databases">
        <title>Draft Genome Sequence of Paenibacillus popilliae ATCC 14706T.</title>
        <authorList>
            <person name="Iiyama K."/>
            <person name="Mori K."/>
            <person name="Mon H."/>
            <person name="Chieda Y."/>
            <person name="Lee J.M."/>
            <person name="Kusakabe T."/>
            <person name="Tashiro K."/>
            <person name="Asano S."/>
            <person name="Yasunaga-Aoki C."/>
            <person name="Shimizu S."/>
        </authorList>
    </citation>
    <scope>NUCLEOTIDE SEQUENCE [LARGE SCALE GENOMIC DNA]</scope>
    <source>
        <strain evidence="1 2">ATCC 14706</strain>
    </source>
</reference>
<protein>
    <submittedName>
        <fullName evidence="1">Polyketide synthase module</fullName>
    </submittedName>
</protein>
<comment type="caution">
    <text evidence="1">The sequence shown here is derived from an EMBL/GenBank/DDBJ whole genome shotgun (WGS) entry which is preliminary data.</text>
</comment>
<organism evidence="1 2">
    <name type="scientific">Paenibacillus popilliae ATCC 14706</name>
    <dbReference type="NCBI Taxonomy" id="1212764"/>
    <lineage>
        <taxon>Bacteria</taxon>
        <taxon>Bacillati</taxon>
        <taxon>Bacillota</taxon>
        <taxon>Bacilli</taxon>
        <taxon>Bacillales</taxon>
        <taxon>Paenibacillaceae</taxon>
        <taxon>Paenibacillus</taxon>
    </lineage>
</organism>
<proteinExistence type="predicted"/>
<evidence type="ECO:0000313" key="2">
    <source>
        <dbReference type="Proteomes" id="UP000029453"/>
    </source>
</evidence>
<gene>
    <name evidence="1" type="ORF">PPOP_1934</name>
</gene>
<name>M9LAD4_PAEPP</name>
<dbReference type="AlphaFoldDB" id="M9LAD4"/>